<proteinExistence type="predicted"/>
<protein>
    <submittedName>
        <fullName evidence="1">Uncharacterized protein</fullName>
    </submittedName>
</protein>
<dbReference type="AlphaFoldDB" id="A0A645HGW6"/>
<accession>A0A645HGW6</accession>
<sequence length="59" mass="6622">MAVPIFSSRHAEGVAYLTEHCARELSFKDTPGFFISRYIMHGYAFIGSSCELKGEELYG</sequence>
<name>A0A645HGW6_9ZZZZ</name>
<gene>
    <name evidence="1" type="ORF">SDC9_185152</name>
</gene>
<reference evidence="1" key="1">
    <citation type="submission" date="2019-08" db="EMBL/GenBank/DDBJ databases">
        <authorList>
            <person name="Kucharzyk K."/>
            <person name="Murdoch R.W."/>
            <person name="Higgins S."/>
            <person name="Loffler F."/>
        </authorList>
    </citation>
    <scope>NUCLEOTIDE SEQUENCE</scope>
</reference>
<comment type="caution">
    <text evidence="1">The sequence shown here is derived from an EMBL/GenBank/DDBJ whole genome shotgun (WGS) entry which is preliminary data.</text>
</comment>
<evidence type="ECO:0000313" key="1">
    <source>
        <dbReference type="EMBL" id="MPN37632.1"/>
    </source>
</evidence>
<dbReference type="EMBL" id="VSSQ01092396">
    <property type="protein sequence ID" value="MPN37632.1"/>
    <property type="molecule type" value="Genomic_DNA"/>
</dbReference>
<organism evidence="1">
    <name type="scientific">bioreactor metagenome</name>
    <dbReference type="NCBI Taxonomy" id="1076179"/>
    <lineage>
        <taxon>unclassified sequences</taxon>
        <taxon>metagenomes</taxon>
        <taxon>ecological metagenomes</taxon>
    </lineage>
</organism>